<proteinExistence type="predicted"/>
<accession>A0AAX4HLP6</accession>
<organism evidence="3 4">
    <name type="scientific">Peredibacter starrii</name>
    <dbReference type="NCBI Taxonomy" id="28202"/>
    <lineage>
        <taxon>Bacteria</taxon>
        <taxon>Pseudomonadati</taxon>
        <taxon>Bdellovibrionota</taxon>
        <taxon>Bacteriovoracia</taxon>
        <taxon>Bacteriovoracales</taxon>
        <taxon>Bacteriovoracaceae</taxon>
        <taxon>Peredibacter</taxon>
    </lineage>
</organism>
<dbReference type="RefSeq" id="WP_321391354.1">
    <property type="nucleotide sequence ID" value="NZ_CP139487.1"/>
</dbReference>
<name>A0AAX4HLP6_9BACT</name>
<feature type="compositionally biased region" description="Basic and acidic residues" evidence="1">
    <location>
        <begin position="1"/>
        <end position="22"/>
    </location>
</feature>
<dbReference type="AlphaFoldDB" id="A0AAX4HLP6"/>
<evidence type="ECO:0000256" key="1">
    <source>
        <dbReference type="SAM" id="MobiDB-lite"/>
    </source>
</evidence>
<keyword evidence="4" id="KW-1185">Reference proteome</keyword>
<dbReference type="InterPro" id="IPR014144">
    <property type="entry name" value="LigD_PE_domain"/>
</dbReference>
<keyword evidence="3" id="KW-0436">Ligase</keyword>
<dbReference type="GO" id="GO:0016874">
    <property type="term" value="F:ligase activity"/>
    <property type="evidence" value="ECO:0007669"/>
    <property type="project" value="UniProtKB-KW"/>
</dbReference>
<feature type="domain" description="DNA ligase D 3'-phosphoesterase" evidence="2">
    <location>
        <begin position="37"/>
        <end position="143"/>
    </location>
</feature>
<protein>
    <submittedName>
        <fullName evidence="3">DNA polymerase ligase N-terminal domain-containing protein</fullName>
    </submittedName>
</protein>
<dbReference type="PANTHER" id="PTHR39465">
    <property type="entry name" value="DNA LIGASE D, 3'-PHOSPHOESTERASE DOMAIN"/>
    <property type="match status" value="1"/>
</dbReference>
<dbReference type="Pfam" id="PF13298">
    <property type="entry name" value="LigD_N"/>
    <property type="match status" value="1"/>
</dbReference>
<evidence type="ECO:0000259" key="2">
    <source>
        <dbReference type="Pfam" id="PF13298"/>
    </source>
</evidence>
<dbReference type="NCBIfam" id="TIGR02777">
    <property type="entry name" value="LigD_PE_dom"/>
    <property type="match status" value="1"/>
</dbReference>
<evidence type="ECO:0000313" key="3">
    <source>
        <dbReference type="EMBL" id="WPU63849.1"/>
    </source>
</evidence>
<evidence type="ECO:0000313" key="4">
    <source>
        <dbReference type="Proteomes" id="UP001324634"/>
    </source>
</evidence>
<dbReference type="Proteomes" id="UP001324634">
    <property type="component" value="Chromosome"/>
</dbReference>
<sequence length="180" mass="20805">MKSSLKEYNAKRDFKKTKEPAGKKAASKGKKLKFVVQEHHARRLHYDFRLEMDGVLKSWAVPKGPSLDPQDKRLAVQTEDHPMEYAKFHGTIPEGEYGAGEVFIWDKGTWECDDDDPHEALEKGQLKFHLHGDKLNGGFVLVRTHYRNDTKKNWLLIKHHDEYEEAPKAKKKVSKKKPAS</sequence>
<dbReference type="KEGG" id="psti:SOO65_14230"/>
<gene>
    <name evidence="3" type="ORF">SOO65_14230</name>
</gene>
<feature type="region of interest" description="Disordered" evidence="1">
    <location>
        <begin position="1"/>
        <end position="28"/>
    </location>
</feature>
<dbReference type="PANTHER" id="PTHR39465:SF1">
    <property type="entry name" value="DNA LIGASE D 3'-PHOSPHOESTERASE DOMAIN-CONTAINING PROTEIN"/>
    <property type="match status" value="1"/>
</dbReference>
<dbReference type="EMBL" id="CP139487">
    <property type="protein sequence ID" value="WPU63849.1"/>
    <property type="molecule type" value="Genomic_DNA"/>
</dbReference>
<reference evidence="3 4" key="1">
    <citation type="submission" date="2023-11" db="EMBL/GenBank/DDBJ databases">
        <title>Peredibacter starrii A3.12.</title>
        <authorList>
            <person name="Mitchell R.J."/>
        </authorList>
    </citation>
    <scope>NUCLEOTIDE SEQUENCE [LARGE SCALE GENOMIC DNA]</scope>
    <source>
        <strain evidence="3 4">A3.12</strain>
    </source>
</reference>